<dbReference type="InterPro" id="IPR036583">
    <property type="entry name" value="23S_rRNA_IVS_sf"/>
</dbReference>
<organism evidence="1 2">
    <name type="scientific">Candidatus Kaiserbacteria bacterium RIFCSPLOWO2_01_FULL_54_20</name>
    <dbReference type="NCBI Taxonomy" id="1798513"/>
    <lineage>
        <taxon>Bacteria</taxon>
        <taxon>Candidatus Kaiseribacteriota</taxon>
    </lineage>
</organism>
<dbReference type="Gene3D" id="1.20.1440.60">
    <property type="entry name" value="23S rRNA-intervening sequence"/>
    <property type="match status" value="1"/>
</dbReference>
<name>A0A1F6EKE1_9BACT</name>
<dbReference type="SUPFAM" id="SSF158446">
    <property type="entry name" value="IVS-encoded protein-like"/>
    <property type="match status" value="1"/>
</dbReference>
<evidence type="ECO:0008006" key="3">
    <source>
        <dbReference type="Google" id="ProtNLM"/>
    </source>
</evidence>
<dbReference type="Proteomes" id="UP000178427">
    <property type="component" value="Unassembled WGS sequence"/>
</dbReference>
<proteinExistence type="predicted"/>
<sequence>MENNNLIRERLIKLTVDVLKLAHKYNKDRELAPIFNQVIRSAGSIGANVAEAHGSVTKDGFARYFHITLQSAHETHYWLDVLRSYGIAGNEGVLESLKKESQEFAKIIRASLKTMKAR</sequence>
<protein>
    <recommendedName>
        <fullName evidence="3">Four helix bundle protein</fullName>
    </recommendedName>
</protein>
<dbReference type="PANTHER" id="PTHR38471:SF2">
    <property type="entry name" value="FOUR HELIX BUNDLE PROTEIN"/>
    <property type="match status" value="1"/>
</dbReference>
<dbReference type="InterPro" id="IPR012657">
    <property type="entry name" value="23S_rRNA-intervening_sequence"/>
</dbReference>
<evidence type="ECO:0000313" key="1">
    <source>
        <dbReference type="EMBL" id="OGG74114.1"/>
    </source>
</evidence>
<dbReference type="AlphaFoldDB" id="A0A1F6EKE1"/>
<dbReference type="EMBL" id="MFMA01000008">
    <property type="protein sequence ID" value="OGG74114.1"/>
    <property type="molecule type" value="Genomic_DNA"/>
</dbReference>
<comment type="caution">
    <text evidence="1">The sequence shown here is derived from an EMBL/GenBank/DDBJ whole genome shotgun (WGS) entry which is preliminary data.</text>
</comment>
<gene>
    <name evidence="1" type="ORF">A3A40_01810</name>
</gene>
<reference evidence="1 2" key="1">
    <citation type="journal article" date="2016" name="Nat. Commun.">
        <title>Thousands of microbial genomes shed light on interconnected biogeochemical processes in an aquifer system.</title>
        <authorList>
            <person name="Anantharaman K."/>
            <person name="Brown C.T."/>
            <person name="Hug L.A."/>
            <person name="Sharon I."/>
            <person name="Castelle C.J."/>
            <person name="Probst A.J."/>
            <person name="Thomas B.C."/>
            <person name="Singh A."/>
            <person name="Wilkins M.J."/>
            <person name="Karaoz U."/>
            <person name="Brodie E.L."/>
            <person name="Williams K.H."/>
            <person name="Hubbard S.S."/>
            <person name="Banfield J.F."/>
        </authorList>
    </citation>
    <scope>NUCLEOTIDE SEQUENCE [LARGE SCALE GENOMIC DNA]</scope>
</reference>
<evidence type="ECO:0000313" key="2">
    <source>
        <dbReference type="Proteomes" id="UP000178427"/>
    </source>
</evidence>
<dbReference type="Pfam" id="PF05635">
    <property type="entry name" value="23S_rRNA_IVP"/>
    <property type="match status" value="1"/>
</dbReference>
<dbReference type="PANTHER" id="PTHR38471">
    <property type="entry name" value="FOUR HELIX BUNDLE PROTEIN"/>
    <property type="match status" value="1"/>
</dbReference>
<accession>A0A1F6EKE1</accession>
<dbReference type="NCBIfam" id="TIGR02436">
    <property type="entry name" value="four helix bundle protein"/>
    <property type="match status" value="1"/>
</dbReference>
<dbReference type="STRING" id="1798513.A3A40_01810"/>